<dbReference type="PANTHER" id="PTHR43751">
    <property type="entry name" value="SULFATASE"/>
    <property type="match status" value="1"/>
</dbReference>
<dbReference type="InterPro" id="IPR017850">
    <property type="entry name" value="Alkaline_phosphatase_core_sf"/>
</dbReference>
<dbReference type="SUPFAM" id="SSF53649">
    <property type="entry name" value="Alkaline phosphatase-like"/>
    <property type="match status" value="1"/>
</dbReference>
<gene>
    <name evidence="2" type="ORF">JCM21142_1559</name>
</gene>
<feature type="domain" description="Sulfatase N-terminal" evidence="1">
    <location>
        <begin position="1"/>
        <end position="326"/>
    </location>
</feature>
<dbReference type="PANTHER" id="PTHR43751:SF3">
    <property type="entry name" value="SULFATASE N-TERMINAL DOMAIN-CONTAINING PROTEIN"/>
    <property type="match status" value="1"/>
</dbReference>
<dbReference type="Pfam" id="PF00884">
    <property type="entry name" value="Sulfatase"/>
    <property type="match status" value="1"/>
</dbReference>
<dbReference type="InterPro" id="IPR000917">
    <property type="entry name" value="Sulfatase_N"/>
</dbReference>
<dbReference type="STRING" id="869213.GCA_000517085_01538"/>
<dbReference type="Gene3D" id="3.30.1120.10">
    <property type="match status" value="1"/>
</dbReference>
<dbReference type="eggNOG" id="COG3119">
    <property type="taxonomic scope" value="Bacteria"/>
</dbReference>
<dbReference type="CDD" id="cd16145">
    <property type="entry name" value="ARS_like"/>
    <property type="match status" value="1"/>
</dbReference>
<evidence type="ECO:0000259" key="1">
    <source>
        <dbReference type="Pfam" id="PF00884"/>
    </source>
</evidence>
<keyword evidence="3" id="KW-1185">Reference proteome</keyword>
<comment type="caution">
    <text evidence="2">The sequence shown here is derived from an EMBL/GenBank/DDBJ whole genome shotgun (WGS) entry which is preliminary data.</text>
</comment>
<reference evidence="2 3" key="1">
    <citation type="journal article" date="2014" name="Genome Announc.">
        <title>Draft Genome Sequence of Cytophaga fermentans JCM 21142T, a Facultative Anaerobe Isolated from Marine Mud.</title>
        <authorList>
            <person name="Starns D."/>
            <person name="Oshima K."/>
            <person name="Suda W."/>
            <person name="Iino T."/>
            <person name="Yuki M."/>
            <person name="Inoue J."/>
            <person name="Kitamura K."/>
            <person name="Iida T."/>
            <person name="Darby A."/>
            <person name="Hattori M."/>
            <person name="Ohkuma M."/>
        </authorList>
    </citation>
    <scope>NUCLEOTIDE SEQUENCE [LARGE SCALE GENOMIC DNA]</scope>
    <source>
        <strain evidence="2 3">JCM 21142</strain>
    </source>
</reference>
<accession>W7YBU3</accession>
<evidence type="ECO:0000313" key="3">
    <source>
        <dbReference type="Proteomes" id="UP000019402"/>
    </source>
</evidence>
<evidence type="ECO:0000313" key="2">
    <source>
        <dbReference type="EMBL" id="GAF01936.1"/>
    </source>
</evidence>
<dbReference type="Proteomes" id="UP000019402">
    <property type="component" value="Unassembled WGS sequence"/>
</dbReference>
<organism evidence="2 3">
    <name type="scientific">Saccharicrinis fermentans DSM 9555 = JCM 21142</name>
    <dbReference type="NCBI Taxonomy" id="869213"/>
    <lineage>
        <taxon>Bacteria</taxon>
        <taxon>Pseudomonadati</taxon>
        <taxon>Bacteroidota</taxon>
        <taxon>Bacteroidia</taxon>
        <taxon>Marinilabiliales</taxon>
        <taxon>Marinilabiliaceae</taxon>
        <taxon>Saccharicrinis</taxon>
    </lineage>
</organism>
<dbReference type="Gene3D" id="3.40.720.10">
    <property type="entry name" value="Alkaline Phosphatase, subunit A"/>
    <property type="match status" value="1"/>
</dbReference>
<protein>
    <submittedName>
        <fullName evidence="2">Arylsulfatase</fullName>
    </submittedName>
</protein>
<name>W7YBU3_9BACT</name>
<dbReference type="EMBL" id="BAMD01000004">
    <property type="protein sequence ID" value="GAF01936.1"/>
    <property type="molecule type" value="Genomic_DNA"/>
</dbReference>
<dbReference type="AlphaFoldDB" id="W7YBU3"/>
<proteinExistence type="predicted"/>
<sequence>MSCYGQEKFTTPHIDRLASEGIRFVNHYAGSTVCAPSRGSLMTGKHSGHLYNRGNKGIKGKGDFPMIKEEVTVPEVLKKAGYVTGMFGKWGLGYAGSEGDPNNQGFDEFYGYLSQALAHNYYPYYLWHNSDSVVLEQNAGFAQGQYAPELIHHEAMRFLEANKDTTFFLYYPSIIPHAELFAPEKYLAKHRGKYLPEKEYKGVDDGKKYRMGPYGSQKDSHAAFAAMINLLDDQVGEIVEKVKELGLADNTIIIFTSDNGAHVEGGADPKYFNSTGGLRGIKRDLYEGGVRVPMIVKWPGKIKAGRESEHISAFWDVLPTLAEIVNVAAPDSIDGISFLPELLGQEQQKHSHLYWGFYERGGRQAVRKGKWKAVRYKVAYDYERTPVELYNLEEDPAETHNVAEQYPELAAEMLTLIKDSHRPSENFVFEVKKKSLK</sequence>
<dbReference type="InterPro" id="IPR052701">
    <property type="entry name" value="GAG_Ulvan_Degrading_Sulfatases"/>
</dbReference>